<reference evidence="1 2" key="1">
    <citation type="submission" date="2017-05" db="EMBL/GenBank/DDBJ databases">
        <title>Genomic insights into alkan degradation activity of Oleiphilus messinensis.</title>
        <authorList>
            <person name="Kozyavkin S.A."/>
            <person name="Slesarev A.I."/>
            <person name="Golyshin P.N."/>
            <person name="Korzhenkov A."/>
            <person name="Golyshina O.N."/>
            <person name="Toshchakov S.V."/>
        </authorList>
    </citation>
    <scope>NUCLEOTIDE SEQUENCE [LARGE SCALE GENOMIC DNA]</scope>
    <source>
        <strain evidence="1 2">ME102</strain>
    </source>
</reference>
<evidence type="ECO:0000313" key="2">
    <source>
        <dbReference type="Proteomes" id="UP000196027"/>
    </source>
</evidence>
<organism evidence="1 2">
    <name type="scientific">Oleiphilus messinensis</name>
    <dbReference type="NCBI Taxonomy" id="141451"/>
    <lineage>
        <taxon>Bacteria</taxon>
        <taxon>Pseudomonadati</taxon>
        <taxon>Pseudomonadota</taxon>
        <taxon>Gammaproteobacteria</taxon>
        <taxon>Oceanospirillales</taxon>
        <taxon>Oleiphilaceae</taxon>
        <taxon>Oleiphilus</taxon>
    </lineage>
</organism>
<gene>
    <name evidence="1" type="ORF">OLMES_0557</name>
</gene>
<proteinExistence type="predicted"/>
<dbReference type="KEGG" id="ome:OLMES_0557"/>
<keyword evidence="2" id="KW-1185">Reference proteome</keyword>
<evidence type="ECO:0000313" key="1">
    <source>
        <dbReference type="EMBL" id="ARU54660.1"/>
    </source>
</evidence>
<sequence>MISIEHPSIRSAVADMGYGLLPLYFVGSKKFALIVKTTKEAILTARLNQEMKLYLVPDGAKGACSLGLITAFFDDHDEPLVLFSPMYTGDQLQSDLVGVLSQATFDVFFFDENHREMMGVRVRVNNAAQVLTALQQARFKKFKLESVGKDLEAMGAWFGRRSELDDTAAFQLHFEEKLYPDDLLVIDTNPEAYDFHGAEGNPAVTSLERQEPGAFQERDIVAFLKRAFPADTIFLNPVRIDTGREFSDVLCLTDEVLLVVQAKDSPNTEAILRRNINRKRAVIRSHIEKATQQLRGALSFVKELDELKISTSSGDHSLNLRGRATCGLVVVRELFDDDYHSCSAPVLAVSRDCAFPCVLTDFSALHMMTMHLKSPVRMMNGLFQLYEFGMENGEFPKPRFLGPPAG</sequence>
<dbReference type="AlphaFoldDB" id="A0A1Y0I322"/>
<protein>
    <submittedName>
        <fullName evidence="1">Uncharacterized protein</fullName>
    </submittedName>
</protein>
<accession>A0A1Y0I322</accession>
<dbReference type="EMBL" id="CP021425">
    <property type="protein sequence ID" value="ARU54660.1"/>
    <property type="molecule type" value="Genomic_DNA"/>
</dbReference>
<dbReference type="RefSeq" id="WP_087459835.1">
    <property type="nucleotide sequence ID" value="NZ_CP021425.1"/>
</dbReference>
<dbReference type="Proteomes" id="UP000196027">
    <property type="component" value="Chromosome"/>
</dbReference>
<dbReference type="OrthoDB" id="8399489at2"/>
<name>A0A1Y0I322_9GAMM</name>